<dbReference type="Proteomes" id="UP000271889">
    <property type="component" value="Unassembled WGS sequence"/>
</dbReference>
<proteinExistence type="predicted"/>
<evidence type="ECO:0000313" key="2">
    <source>
        <dbReference type="EMBL" id="VDK63769.1"/>
    </source>
</evidence>
<reference evidence="2 3" key="1">
    <citation type="submission" date="2018-11" db="EMBL/GenBank/DDBJ databases">
        <authorList>
            <consortium name="Pathogen Informatics"/>
        </authorList>
    </citation>
    <scope>NUCLEOTIDE SEQUENCE [LARGE SCALE GENOMIC DNA]</scope>
</reference>
<accession>A0A3P6RU48</accession>
<protein>
    <submittedName>
        <fullName evidence="2">Uncharacterized protein</fullName>
    </submittedName>
</protein>
<feature type="region of interest" description="Disordered" evidence="1">
    <location>
        <begin position="1"/>
        <end position="20"/>
    </location>
</feature>
<evidence type="ECO:0000256" key="1">
    <source>
        <dbReference type="SAM" id="MobiDB-lite"/>
    </source>
</evidence>
<keyword evidence="3" id="KW-1185">Reference proteome</keyword>
<dbReference type="EMBL" id="UYRV01017818">
    <property type="protein sequence ID" value="VDK63769.1"/>
    <property type="molecule type" value="Genomic_DNA"/>
</dbReference>
<sequence>MSNGNSAVKKLEKQAFPAPASVAQRRHSAMVGSTAEQNNGRKYLYYYKFFRKFSIMHVPSFRGKKWV</sequence>
<gene>
    <name evidence="2" type="ORF">CGOC_LOCUS5754</name>
</gene>
<dbReference type="AlphaFoldDB" id="A0A3P6RU48"/>
<organism evidence="2 3">
    <name type="scientific">Cylicostephanus goldi</name>
    <name type="common">Nematode worm</name>
    <dbReference type="NCBI Taxonomy" id="71465"/>
    <lineage>
        <taxon>Eukaryota</taxon>
        <taxon>Metazoa</taxon>
        <taxon>Ecdysozoa</taxon>
        <taxon>Nematoda</taxon>
        <taxon>Chromadorea</taxon>
        <taxon>Rhabditida</taxon>
        <taxon>Rhabditina</taxon>
        <taxon>Rhabditomorpha</taxon>
        <taxon>Strongyloidea</taxon>
        <taxon>Strongylidae</taxon>
        <taxon>Cylicostephanus</taxon>
    </lineage>
</organism>
<name>A0A3P6RU48_CYLGO</name>
<evidence type="ECO:0000313" key="3">
    <source>
        <dbReference type="Proteomes" id="UP000271889"/>
    </source>
</evidence>